<gene>
    <name evidence="7" type="ORF">TSPGSL018_23581</name>
</gene>
<evidence type="ECO:0000256" key="3">
    <source>
        <dbReference type="ARBA" id="ARBA00022989"/>
    </source>
</evidence>
<dbReference type="GO" id="GO:0016020">
    <property type="term" value="C:membrane"/>
    <property type="evidence" value="ECO:0007669"/>
    <property type="project" value="UniProtKB-SubCell"/>
</dbReference>
<dbReference type="InterPro" id="IPR044772">
    <property type="entry name" value="NO3_transporter"/>
</dbReference>
<feature type="region of interest" description="Disordered" evidence="5">
    <location>
        <begin position="90"/>
        <end position="118"/>
    </location>
</feature>
<sequence length="118" mass="13136">LVGAGGNAGSVLTQSLFFVSDSYTTYEGILWMGVMIIGMTQLILFLWFPMWGGMFCKGKEGVTEADYYTSDYTENEKIEGLHEAVLKFANESKTERPPADRESSDMVSEKAENPNMQV</sequence>
<dbReference type="EMBL" id="GBEZ01010406">
    <property type="protein sequence ID" value="JAC75265.1"/>
    <property type="molecule type" value="Transcribed_RNA"/>
</dbReference>
<feature type="transmembrane region" description="Helical" evidence="6">
    <location>
        <begin position="28"/>
        <end position="48"/>
    </location>
</feature>
<accession>A0A061RX46</accession>
<protein>
    <submittedName>
        <fullName evidence="7">Nitrate transporter</fullName>
    </submittedName>
</protein>
<evidence type="ECO:0000256" key="5">
    <source>
        <dbReference type="SAM" id="MobiDB-lite"/>
    </source>
</evidence>
<organism evidence="7">
    <name type="scientific">Tetraselmis sp. GSL018</name>
    <dbReference type="NCBI Taxonomy" id="582737"/>
    <lineage>
        <taxon>Eukaryota</taxon>
        <taxon>Viridiplantae</taxon>
        <taxon>Chlorophyta</taxon>
        <taxon>core chlorophytes</taxon>
        <taxon>Chlorodendrophyceae</taxon>
        <taxon>Chlorodendrales</taxon>
        <taxon>Chlorodendraceae</taxon>
        <taxon>Tetraselmis</taxon>
    </lineage>
</organism>
<evidence type="ECO:0000256" key="1">
    <source>
        <dbReference type="ARBA" id="ARBA00004141"/>
    </source>
</evidence>
<keyword evidence="2 6" id="KW-0812">Transmembrane</keyword>
<dbReference type="PANTHER" id="PTHR23515">
    <property type="entry name" value="HIGH-AFFINITY NITRATE TRANSPORTER 2.3"/>
    <property type="match status" value="1"/>
</dbReference>
<name>A0A061RX46_9CHLO</name>
<evidence type="ECO:0000256" key="4">
    <source>
        <dbReference type="ARBA" id="ARBA00023136"/>
    </source>
</evidence>
<keyword evidence="3 6" id="KW-1133">Transmembrane helix</keyword>
<reference evidence="7" key="1">
    <citation type="submission" date="2014-05" db="EMBL/GenBank/DDBJ databases">
        <title>The transcriptome of the halophilic microalga Tetraselmis sp. GSL018 isolated from the Great Salt Lake, Utah.</title>
        <authorList>
            <person name="Jinkerson R.E."/>
            <person name="D'Adamo S."/>
            <person name="Posewitz M.C."/>
        </authorList>
    </citation>
    <scope>NUCLEOTIDE SEQUENCE</scope>
    <source>
        <strain evidence="7">GSL018</strain>
    </source>
</reference>
<proteinExistence type="predicted"/>
<evidence type="ECO:0000313" key="7">
    <source>
        <dbReference type="EMBL" id="JAC75265.1"/>
    </source>
</evidence>
<keyword evidence="4 6" id="KW-0472">Membrane</keyword>
<comment type="subcellular location">
    <subcellularLocation>
        <location evidence="1">Membrane</location>
        <topology evidence="1">Multi-pass membrane protein</topology>
    </subcellularLocation>
</comment>
<dbReference type="AlphaFoldDB" id="A0A061RX46"/>
<feature type="compositionally biased region" description="Basic and acidic residues" evidence="5">
    <location>
        <begin position="90"/>
        <end position="112"/>
    </location>
</feature>
<evidence type="ECO:0000256" key="2">
    <source>
        <dbReference type="ARBA" id="ARBA00022692"/>
    </source>
</evidence>
<feature type="non-terminal residue" evidence="7">
    <location>
        <position position="1"/>
    </location>
</feature>
<dbReference type="GO" id="GO:0015112">
    <property type="term" value="F:nitrate transmembrane transporter activity"/>
    <property type="evidence" value="ECO:0007669"/>
    <property type="project" value="InterPro"/>
</dbReference>
<evidence type="ECO:0000256" key="6">
    <source>
        <dbReference type="SAM" id="Phobius"/>
    </source>
</evidence>